<dbReference type="PANTHER" id="PTHR34203:SF13">
    <property type="entry name" value="EXPRESSED PROTEIN"/>
    <property type="match status" value="1"/>
</dbReference>
<dbReference type="eggNOG" id="COG2520">
    <property type="taxonomic scope" value="Bacteria"/>
</dbReference>
<dbReference type="GO" id="GO:0032259">
    <property type="term" value="P:methylation"/>
    <property type="evidence" value="ECO:0007669"/>
    <property type="project" value="UniProtKB-KW"/>
</dbReference>
<dbReference type="Gene3D" id="3.40.50.150">
    <property type="entry name" value="Vaccinia Virus protein VP39"/>
    <property type="match status" value="1"/>
</dbReference>
<gene>
    <name evidence="2" type="ORF">TMS3_0111855</name>
</gene>
<evidence type="ECO:0000313" key="2">
    <source>
        <dbReference type="EMBL" id="KFX70180.1"/>
    </source>
</evidence>
<dbReference type="EMBL" id="AWSQ01000002">
    <property type="protein sequence ID" value="KFX70180.1"/>
    <property type="molecule type" value="Genomic_DNA"/>
</dbReference>
<dbReference type="NCBIfam" id="TIGR01444">
    <property type="entry name" value="fkbM_fam"/>
    <property type="match status" value="1"/>
</dbReference>
<dbReference type="Pfam" id="PF05050">
    <property type="entry name" value="Methyltransf_21"/>
    <property type="match status" value="1"/>
</dbReference>
<protein>
    <submittedName>
        <fullName evidence="2">Methyltransferase</fullName>
    </submittedName>
</protein>
<keyword evidence="2" id="KW-0808">Transferase</keyword>
<dbReference type="STRING" id="1395571.TMS3_0111855"/>
<dbReference type="Proteomes" id="UP000030063">
    <property type="component" value="Unassembled WGS sequence"/>
</dbReference>
<dbReference type="InterPro" id="IPR052514">
    <property type="entry name" value="SAM-dependent_MTase"/>
</dbReference>
<accession>A0A0A1YJU5</accession>
<reference evidence="2 3" key="1">
    <citation type="journal article" date="2014" name="Genome Announc.">
        <title>Draft Genome Sequence of Petroleum Oil-Degrading Marine Bacterium Pseudomonas taeanensis Strain MS-3, Isolated from a Crude Oil-Contaminated Seashore.</title>
        <authorList>
            <person name="Lee S.Y."/>
            <person name="Kim S.H."/>
            <person name="Lee D.G."/>
            <person name="Shin S."/>
            <person name="Yun S.H."/>
            <person name="Choi C.W."/>
            <person name="Chung Y.H."/>
            <person name="Choi J.S."/>
            <person name="Kahng H.Y."/>
            <person name="Kim S.I."/>
        </authorList>
    </citation>
    <scope>NUCLEOTIDE SEQUENCE [LARGE SCALE GENOMIC DNA]</scope>
    <source>
        <strain evidence="2 3">MS-3</strain>
    </source>
</reference>
<proteinExistence type="predicted"/>
<dbReference type="SUPFAM" id="SSF53335">
    <property type="entry name" value="S-adenosyl-L-methionine-dependent methyltransferases"/>
    <property type="match status" value="1"/>
</dbReference>
<sequence length="318" mass="35562">MPMNTLTQTRDAHEAGETRKQDYIEAIHARHAGLFDYPEFIAGTDVEALLIQAGGVFVRSRSQQIELLLDPRDQHLVPCTLMNFRAYEMAETEFLKAVTQESGAILDIGANCGWYALALARHCPTVPIHAFEPIPHTHEILQRNIRHNGFTNIEAHRLAFSDREATLEFLYTPNCSGATSLTMAGQPCTQESLEKISCPSTTLDLFCERNGLVPQIIKCDVEGAELMVIQGGEEIIATHKPVILIELLRKWAKQFDYHPNDVVTLLGKHGYQAHTLGASGLVPCRGIDEDTLETNFIFLHVQQHRHIAGVESTLRFMP</sequence>
<dbReference type="AlphaFoldDB" id="A0A0A1YJU5"/>
<evidence type="ECO:0000313" key="3">
    <source>
        <dbReference type="Proteomes" id="UP000030063"/>
    </source>
</evidence>
<organism evidence="2 3">
    <name type="scientific">Pseudomonas taeanensis MS-3</name>
    <dbReference type="NCBI Taxonomy" id="1395571"/>
    <lineage>
        <taxon>Bacteria</taxon>
        <taxon>Pseudomonadati</taxon>
        <taxon>Pseudomonadota</taxon>
        <taxon>Gammaproteobacteria</taxon>
        <taxon>Pseudomonadales</taxon>
        <taxon>Pseudomonadaceae</taxon>
        <taxon>Pseudomonas</taxon>
    </lineage>
</organism>
<name>A0A0A1YJU5_9PSED</name>
<keyword evidence="2" id="KW-0489">Methyltransferase</keyword>
<evidence type="ECO:0000259" key="1">
    <source>
        <dbReference type="Pfam" id="PF05050"/>
    </source>
</evidence>
<dbReference type="PANTHER" id="PTHR34203">
    <property type="entry name" value="METHYLTRANSFERASE, FKBM FAMILY PROTEIN"/>
    <property type="match status" value="1"/>
</dbReference>
<keyword evidence="3" id="KW-1185">Reference proteome</keyword>
<comment type="caution">
    <text evidence="2">The sequence shown here is derived from an EMBL/GenBank/DDBJ whole genome shotgun (WGS) entry which is preliminary data.</text>
</comment>
<dbReference type="InterPro" id="IPR029063">
    <property type="entry name" value="SAM-dependent_MTases_sf"/>
</dbReference>
<dbReference type="GO" id="GO:0008168">
    <property type="term" value="F:methyltransferase activity"/>
    <property type="evidence" value="ECO:0007669"/>
    <property type="project" value="UniProtKB-KW"/>
</dbReference>
<feature type="domain" description="Methyltransferase FkbM" evidence="1">
    <location>
        <begin position="107"/>
        <end position="272"/>
    </location>
</feature>
<dbReference type="OrthoDB" id="9814604at2"/>
<dbReference type="InterPro" id="IPR006342">
    <property type="entry name" value="FkbM_mtfrase"/>
</dbReference>